<evidence type="ECO:0000313" key="2">
    <source>
        <dbReference type="Proteomes" id="UP000319663"/>
    </source>
</evidence>
<sequence length="78" mass="8066">MASTIILNTGTNFGTGFATSKVLACASETYHVIMASRSEEKAKAALAKIEALNPKGSLSTLLLDVTDEQSAKAAAVHV</sequence>
<dbReference type="AlphaFoldDB" id="A0A507R7K8"/>
<gene>
    <name evidence="1" type="ORF">MPDQ_004581</name>
</gene>
<accession>A0A507R7K8</accession>
<proteinExistence type="predicted"/>
<protein>
    <recommendedName>
        <fullName evidence="3">Ketoreductase (KR) domain-containing protein</fullName>
    </recommendedName>
</protein>
<dbReference type="STRING" id="5098.A0A507R7K8"/>
<dbReference type="InterPro" id="IPR036291">
    <property type="entry name" value="NAD(P)-bd_dom_sf"/>
</dbReference>
<name>A0A507R7K8_MONPU</name>
<dbReference type="Proteomes" id="UP000319663">
    <property type="component" value="Unassembled WGS sequence"/>
</dbReference>
<keyword evidence="2" id="KW-1185">Reference proteome</keyword>
<dbReference type="EMBL" id="VIFY01000003">
    <property type="protein sequence ID" value="TQB77181.1"/>
    <property type="molecule type" value="Genomic_DNA"/>
</dbReference>
<dbReference type="SUPFAM" id="SSF51735">
    <property type="entry name" value="NAD(P)-binding Rossmann-fold domains"/>
    <property type="match status" value="1"/>
</dbReference>
<dbReference type="Gene3D" id="3.40.50.720">
    <property type="entry name" value="NAD(P)-binding Rossmann-like Domain"/>
    <property type="match status" value="1"/>
</dbReference>
<evidence type="ECO:0008006" key="3">
    <source>
        <dbReference type="Google" id="ProtNLM"/>
    </source>
</evidence>
<dbReference type="InterPro" id="IPR002347">
    <property type="entry name" value="SDR_fam"/>
</dbReference>
<comment type="caution">
    <text evidence="1">The sequence shown here is derived from an EMBL/GenBank/DDBJ whole genome shotgun (WGS) entry which is preliminary data.</text>
</comment>
<dbReference type="Pfam" id="PF00106">
    <property type="entry name" value="adh_short"/>
    <property type="match status" value="1"/>
</dbReference>
<evidence type="ECO:0000313" key="1">
    <source>
        <dbReference type="EMBL" id="TQB77181.1"/>
    </source>
</evidence>
<organism evidence="1 2">
    <name type="scientific">Monascus purpureus</name>
    <name type="common">Red mold</name>
    <name type="synonym">Monascus anka</name>
    <dbReference type="NCBI Taxonomy" id="5098"/>
    <lineage>
        <taxon>Eukaryota</taxon>
        <taxon>Fungi</taxon>
        <taxon>Dikarya</taxon>
        <taxon>Ascomycota</taxon>
        <taxon>Pezizomycotina</taxon>
        <taxon>Eurotiomycetes</taxon>
        <taxon>Eurotiomycetidae</taxon>
        <taxon>Eurotiales</taxon>
        <taxon>Aspergillaceae</taxon>
        <taxon>Monascus</taxon>
    </lineage>
</organism>
<reference evidence="1 2" key="1">
    <citation type="submission" date="2019-06" db="EMBL/GenBank/DDBJ databases">
        <title>Wine fermentation using esterase from Monascus purpureus.</title>
        <authorList>
            <person name="Geng C."/>
            <person name="Zhang Y."/>
        </authorList>
    </citation>
    <scope>NUCLEOTIDE SEQUENCE [LARGE SCALE GENOMIC DNA]</scope>
    <source>
        <strain evidence="1">HQ1</strain>
    </source>
</reference>